<gene>
    <name evidence="2" type="ORF">OG442_09470</name>
</gene>
<dbReference type="Gene3D" id="3.90.226.10">
    <property type="entry name" value="2-enoyl-CoA Hydratase, Chain A, domain 1"/>
    <property type="match status" value="1"/>
</dbReference>
<protein>
    <submittedName>
        <fullName evidence="2">S41 family peptidase</fullName>
    </submittedName>
</protein>
<organism evidence="2 3">
    <name type="scientific">Streptomyces niveus</name>
    <name type="common">Streptomyces spheroides</name>
    <dbReference type="NCBI Taxonomy" id="193462"/>
    <lineage>
        <taxon>Bacteria</taxon>
        <taxon>Bacillati</taxon>
        <taxon>Actinomycetota</taxon>
        <taxon>Actinomycetes</taxon>
        <taxon>Kitasatosporales</taxon>
        <taxon>Streptomycetaceae</taxon>
        <taxon>Streptomyces</taxon>
    </lineage>
</organism>
<reference evidence="2" key="1">
    <citation type="submission" date="2022-10" db="EMBL/GenBank/DDBJ databases">
        <title>The complete genomes of actinobacterial strains from the NBC collection.</title>
        <authorList>
            <person name="Joergensen T.S."/>
            <person name="Alvarez Arevalo M."/>
            <person name="Sterndorff E.B."/>
            <person name="Faurdal D."/>
            <person name="Vuksanovic O."/>
            <person name="Mourched A.-S."/>
            <person name="Charusanti P."/>
            <person name="Shaw S."/>
            <person name="Blin K."/>
            <person name="Weber T."/>
        </authorList>
    </citation>
    <scope>NUCLEOTIDE SEQUENCE</scope>
    <source>
        <strain evidence="2">NBC_01432</strain>
    </source>
</reference>
<dbReference type="RefSeq" id="WP_398747871.1">
    <property type="nucleotide sequence ID" value="NZ_CP109389.1"/>
</dbReference>
<dbReference type="Proteomes" id="UP001432209">
    <property type="component" value="Chromosome"/>
</dbReference>
<proteinExistence type="predicted"/>
<name>A0ABZ2AEW7_STRNV</name>
<dbReference type="PANTHER" id="PTHR32060">
    <property type="entry name" value="TAIL-SPECIFIC PROTEASE"/>
    <property type="match status" value="1"/>
</dbReference>
<dbReference type="SUPFAM" id="SSF52096">
    <property type="entry name" value="ClpP/crotonase"/>
    <property type="match status" value="1"/>
</dbReference>
<dbReference type="Pfam" id="PF03572">
    <property type="entry name" value="Peptidase_S41"/>
    <property type="match status" value="1"/>
</dbReference>
<evidence type="ECO:0000313" key="2">
    <source>
        <dbReference type="EMBL" id="WUX57252.1"/>
    </source>
</evidence>
<dbReference type="InterPro" id="IPR029045">
    <property type="entry name" value="ClpP/crotonase-like_dom_sf"/>
</dbReference>
<feature type="domain" description="Tail specific protease" evidence="1">
    <location>
        <begin position="95"/>
        <end position="277"/>
    </location>
</feature>
<dbReference type="InterPro" id="IPR005151">
    <property type="entry name" value="Tail-specific_protease"/>
</dbReference>
<evidence type="ECO:0000259" key="1">
    <source>
        <dbReference type="Pfam" id="PF03572"/>
    </source>
</evidence>
<accession>A0ABZ2AEW7</accession>
<dbReference type="CDD" id="cd06567">
    <property type="entry name" value="Peptidase_S41"/>
    <property type="match status" value="1"/>
</dbReference>
<dbReference type="PANTHER" id="PTHR32060:SF30">
    <property type="entry name" value="CARBOXY-TERMINAL PROCESSING PROTEASE CTPA"/>
    <property type="match status" value="1"/>
</dbReference>
<evidence type="ECO:0000313" key="3">
    <source>
        <dbReference type="Proteomes" id="UP001432209"/>
    </source>
</evidence>
<dbReference type="EMBL" id="CP109495">
    <property type="protein sequence ID" value="WUX57252.1"/>
    <property type="molecule type" value="Genomic_DNA"/>
</dbReference>
<sequence>MAPAARAYLSKALSIMEEHSLLRHEIDWDNLRSKAFSQARGAQKPADTYGAIESALGALGDGHSTFWNPGQAKDGMEASTSSFDGLEGRSLKNGIGYVSLPRVSGSQKTYDAYVRQGRDAVTKADGAGACGWVVDLRSESGGGMWPVLAVAGPILGDGTVGMFVDADGKKFVWSIKNGAPYLDGKPQAGGVGRPLGRSRPPVAVLTGRQTASAGEAVVVAFRGRPDTRFFGEQTRGVPTGNDAHRLSDGAMLILTEVKDADRTGRTYDEAIPPDEEVIKDPRPVARHQDAVLDAAQNWLNKQAACRRR</sequence>
<keyword evidence="3" id="KW-1185">Reference proteome</keyword>